<dbReference type="PROSITE" id="PS00028">
    <property type="entry name" value="ZINC_FINGER_C2H2_1"/>
    <property type="match status" value="1"/>
</dbReference>
<dbReference type="AlphaFoldDB" id="A0A3P7IZH5"/>
<protein>
    <recommendedName>
        <fullName evidence="1">C2H2-type domain-containing protein</fullName>
    </recommendedName>
</protein>
<feature type="domain" description="C2H2-type" evidence="1">
    <location>
        <begin position="117"/>
        <end position="138"/>
    </location>
</feature>
<proteinExistence type="predicted"/>
<dbReference type="InterPro" id="IPR013087">
    <property type="entry name" value="Znf_C2H2_type"/>
</dbReference>
<accession>A0A3P7IZH5</accession>
<dbReference type="OrthoDB" id="6730379at2759"/>
<name>A0A3P7IZH5_STRVU</name>
<dbReference type="EMBL" id="UYYB01030369">
    <property type="protein sequence ID" value="VDM73403.1"/>
    <property type="molecule type" value="Genomic_DNA"/>
</dbReference>
<keyword evidence="3" id="KW-1185">Reference proteome</keyword>
<organism evidence="2 3">
    <name type="scientific">Strongylus vulgaris</name>
    <name type="common">Blood worm</name>
    <dbReference type="NCBI Taxonomy" id="40348"/>
    <lineage>
        <taxon>Eukaryota</taxon>
        <taxon>Metazoa</taxon>
        <taxon>Ecdysozoa</taxon>
        <taxon>Nematoda</taxon>
        <taxon>Chromadorea</taxon>
        <taxon>Rhabditida</taxon>
        <taxon>Rhabditina</taxon>
        <taxon>Rhabditomorpha</taxon>
        <taxon>Strongyloidea</taxon>
        <taxon>Strongylidae</taxon>
        <taxon>Strongylus</taxon>
    </lineage>
</organism>
<dbReference type="Proteomes" id="UP000270094">
    <property type="component" value="Unassembled WGS sequence"/>
</dbReference>
<evidence type="ECO:0000313" key="3">
    <source>
        <dbReference type="Proteomes" id="UP000270094"/>
    </source>
</evidence>
<sequence>MCIAYRKLSPFASHGSLRADMRGRKRNGEEDELLAAKLLRASEFAPLDEIKQQNLLNRATALGNSTVNEDLFATEMADTMICGTCRYVTSDFELFKDHRISGCQKRKAEEEPTSFKCASCDNRFRSAWAILCHLTEFHRMMLFKVEELDQRKDQQVKEEVILRTNSIL</sequence>
<reference evidence="2 3" key="1">
    <citation type="submission" date="2018-11" db="EMBL/GenBank/DDBJ databases">
        <authorList>
            <consortium name="Pathogen Informatics"/>
        </authorList>
    </citation>
    <scope>NUCLEOTIDE SEQUENCE [LARGE SCALE GENOMIC DNA]</scope>
</reference>
<dbReference type="Gene3D" id="3.30.160.60">
    <property type="entry name" value="Classic Zinc Finger"/>
    <property type="match status" value="1"/>
</dbReference>
<evidence type="ECO:0000313" key="2">
    <source>
        <dbReference type="EMBL" id="VDM73403.1"/>
    </source>
</evidence>
<evidence type="ECO:0000259" key="1">
    <source>
        <dbReference type="PROSITE" id="PS00028"/>
    </source>
</evidence>
<gene>
    <name evidence="2" type="ORF">SVUK_LOCUS8401</name>
</gene>